<name>A0A1G9BRJ3_9BACT</name>
<reference evidence="2 3" key="1">
    <citation type="submission" date="2016-10" db="EMBL/GenBank/DDBJ databases">
        <authorList>
            <person name="de Groot N.N."/>
        </authorList>
    </citation>
    <scope>NUCLEOTIDE SEQUENCE [LARGE SCALE GENOMIC DNA]</scope>
    <source>
        <strain evidence="2 3">DSM 25186</strain>
    </source>
</reference>
<protein>
    <recommendedName>
        <fullName evidence="4">Zinc-finger</fullName>
    </recommendedName>
</protein>
<evidence type="ECO:0008006" key="4">
    <source>
        <dbReference type="Google" id="ProtNLM"/>
    </source>
</evidence>
<sequence length="97" mass="11180">MDQSYTPEREPRSQKPAEVSPSYEARCFELLHIVIDGEATPEEVEFFNLHAKECMPVYETYQLDVAIKKVLCHKVKKKEVPVGLVDSIRSKIRETTV</sequence>
<accession>A0A1G9BRJ3</accession>
<keyword evidence="3" id="KW-1185">Reference proteome</keyword>
<dbReference type="Proteomes" id="UP000198510">
    <property type="component" value="Unassembled WGS sequence"/>
</dbReference>
<evidence type="ECO:0000256" key="1">
    <source>
        <dbReference type="SAM" id="MobiDB-lite"/>
    </source>
</evidence>
<evidence type="ECO:0000313" key="3">
    <source>
        <dbReference type="Proteomes" id="UP000198510"/>
    </source>
</evidence>
<evidence type="ECO:0000313" key="2">
    <source>
        <dbReference type="EMBL" id="SDK41890.1"/>
    </source>
</evidence>
<dbReference type="EMBL" id="FNFO01000002">
    <property type="protein sequence ID" value="SDK41890.1"/>
    <property type="molecule type" value="Genomic_DNA"/>
</dbReference>
<organism evidence="2 3">
    <name type="scientific">Catalinimonas alkaloidigena</name>
    <dbReference type="NCBI Taxonomy" id="1075417"/>
    <lineage>
        <taxon>Bacteria</taxon>
        <taxon>Pseudomonadati</taxon>
        <taxon>Bacteroidota</taxon>
        <taxon>Cytophagia</taxon>
        <taxon>Cytophagales</taxon>
        <taxon>Catalimonadaceae</taxon>
        <taxon>Catalinimonas</taxon>
    </lineage>
</organism>
<dbReference type="AlphaFoldDB" id="A0A1G9BRJ3"/>
<feature type="region of interest" description="Disordered" evidence="1">
    <location>
        <begin position="1"/>
        <end position="20"/>
    </location>
</feature>
<proteinExistence type="predicted"/>
<gene>
    <name evidence="2" type="ORF">SAMN05421823_102687</name>
</gene>
<dbReference type="STRING" id="1075417.SAMN05421823_102687"/>